<dbReference type="Proteomes" id="UP000572817">
    <property type="component" value="Unassembled WGS sequence"/>
</dbReference>
<dbReference type="AlphaFoldDB" id="A0A8H4IKP5"/>
<feature type="region of interest" description="Disordered" evidence="1">
    <location>
        <begin position="47"/>
        <end position="149"/>
    </location>
</feature>
<comment type="caution">
    <text evidence="2">The sequence shown here is derived from an EMBL/GenBank/DDBJ whole genome shotgun (WGS) entry which is preliminary data.</text>
</comment>
<proteinExistence type="predicted"/>
<organism evidence="2 3">
    <name type="scientific">Botryosphaeria dothidea</name>
    <dbReference type="NCBI Taxonomy" id="55169"/>
    <lineage>
        <taxon>Eukaryota</taxon>
        <taxon>Fungi</taxon>
        <taxon>Dikarya</taxon>
        <taxon>Ascomycota</taxon>
        <taxon>Pezizomycotina</taxon>
        <taxon>Dothideomycetes</taxon>
        <taxon>Dothideomycetes incertae sedis</taxon>
        <taxon>Botryosphaeriales</taxon>
        <taxon>Botryosphaeriaceae</taxon>
        <taxon>Botryosphaeria</taxon>
    </lineage>
</organism>
<reference evidence="2" key="1">
    <citation type="submission" date="2020-04" db="EMBL/GenBank/DDBJ databases">
        <title>Genome Assembly and Annotation of Botryosphaeria dothidea sdau 11-99, a Latent Pathogen of Apple Fruit Ring Rot in China.</title>
        <authorList>
            <person name="Yu C."/>
            <person name="Diao Y."/>
            <person name="Lu Q."/>
            <person name="Zhao J."/>
            <person name="Cui S."/>
            <person name="Peng C."/>
            <person name="He B."/>
            <person name="Liu H."/>
        </authorList>
    </citation>
    <scope>NUCLEOTIDE SEQUENCE [LARGE SCALE GENOMIC DNA]</scope>
    <source>
        <strain evidence="2">Sdau11-99</strain>
    </source>
</reference>
<evidence type="ECO:0000313" key="2">
    <source>
        <dbReference type="EMBL" id="KAF4300948.1"/>
    </source>
</evidence>
<feature type="compositionally biased region" description="Polar residues" evidence="1">
    <location>
        <begin position="53"/>
        <end position="75"/>
    </location>
</feature>
<sequence length="290" mass="29615">MLHSTLNCKKMLLPIFLICYVPSTILVLASPTGRAFVPESLMYAPPPPSSSSATCHGSPTQPSFALPSSTPSQLYISAPSPSSEASSSVSDALRSSRSTSTSTIPSSDVSSAATTSTTSVYGVPPVTSEAPSPASQALRSAPTTSTATTSSIDVPIVDSTSTTSATSKVFVYGAPSSISIMTPHTETDGTAASASSSMFPAALALVEIDANSTTVSTPPASPTPLPDQPLDAVSTPDRAAAFAPAATTSWTRPRAAYVAHKPTVTVAADMCPQNECKDYRNGQCGRRYGG</sequence>
<keyword evidence="3" id="KW-1185">Reference proteome</keyword>
<protein>
    <submittedName>
        <fullName evidence="2">Uncharacterized protein</fullName>
    </submittedName>
</protein>
<evidence type="ECO:0000313" key="3">
    <source>
        <dbReference type="Proteomes" id="UP000572817"/>
    </source>
</evidence>
<feature type="compositionally biased region" description="Low complexity" evidence="1">
    <location>
        <begin position="140"/>
        <end position="149"/>
    </location>
</feature>
<evidence type="ECO:0000256" key="1">
    <source>
        <dbReference type="SAM" id="MobiDB-lite"/>
    </source>
</evidence>
<name>A0A8H4IKP5_9PEZI</name>
<accession>A0A8H4IKP5</accession>
<gene>
    <name evidence="2" type="ORF">GTA08_BOTSDO10654</name>
</gene>
<feature type="compositionally biased region" description="Polar residues" evidence="1">
    <location>
        <begin position="129"/>
        <end position="138"/>
    </location>
</feature>
<dbReference type="EMBL" id="WWBZ02000082">
    <property type="protein sequence ID" value="KAF4300948.1"/>
    <property type="molecule type" value="Genomic_DNA"/>
</dbReference>
<feature type="compositionally biased region" description="Low complexity" evidence="1">
    <location>
        <begin position="76"/>
        <end position="120"/>
    </location>
</feature>